<dbReference type="Pfam" id="PF24994">
    <property type="entry name" value="GIL1_IRKI_C"/>
    <property type="match status" value="1"/>
</dbReference>
<sequence length="466" mass="53073">MDSGKPSDTTPKRNRLVRRITKVLHLGVASTCGIAPMEGAQKVKPQEKVNDGKNHHGEGMASEHPSLEIREDDEYQKGLLALESLLAKLFASTSSIKAAYAQLQFAQSPYDADGIQAADRLVISQLKNLSELKQCYVKKQFDSSPESSILSAEVQEMKSLCKIYEIMGKRLESQFRLKESEIIYLREKLEESHEQNRLLEKRFNRSEELKMPGNLHQSGSSFSHFNTVLRRAVKSIRGFVKLMINQMKSANWDLDAAAAAVSIESGVDYWRTDDDKCFAFESFVCRVMFDGFHLPNFSLTKEPLPKKRNDKQQDFLKEFAELKSVKAKEFLSQKPNSAFSKFCRVRYLQLVHPVMESSLFGNLSQRTLVDSGEFPETSFFDTFAQMAKRIWLVHRLAFSFEPEASIFQASRGCRFSEVYMECVVQDEPLSRENALVAFTVVPGFRIGKTVIQCQVYLSQVQSKQSR</sequence>
<feature type="domain" description="GIL1/IRKI C-terminal" evidence="3">
    <location>
        <begin position="406"/>
        <end position="456"/>
    </location>
</feature>
<evidence type="ECO:0000313" key="4">
    <source>
        <dbReference type="EMBL" id="MBX42658.1"/>
    </source>
</evidence>
<dbReference type="Pfam" id="PF04859">
    <property type="entry name" value="DUF641"/>
    <property type="match status" value="1"/>
</dbReference>
<dbReference type="AlphaFoldDB" id="A0A2P2NJI9"/>
<accession>A0A2P2NJI9</accession>
<protein>
    <submittedName>
        <fullName evidence="4">Uncharacterized protein LOC105139355</fullName>
    </submittedName>
</protein>
<reference evidence="4" key="1">
    <citation type="submission" date="2018-02" db="EMBL/GenBank/DDBJ databases">
        <title>Rhizophora mucronata_Transcriptome.</title>
        <authorList>
            <person name="Meera S.P."/>
            <person name="Sreeshan A."/>
            <person name="Augustine A."/>
        </authorList>
    </citation>
    <scope>NUCLEOTIDE SEQUENCE</scope>
    <source>
        <tissue evidence="4">Leaf</tissue>
    </source>
</reference>
<evidence type="ECO:0000256" key="1">
    <source>
        <dbReference type="SAM" id="MobiDB-lite"/>
    </source>
</evidence>
<feature type="compositionally biased region" description="Basic and acidic residues" evidence="1">
    <location>
        <begin position="44"/>
        <end position="58"/>
    </location>
</feature>
<dbReference type="EMBL" id="GGEC01062174">
    <property type="protein sequence ID" value="MBX42658.1"/>
    <property type="molecule type" value="Transcribed_RNA"/>
</dbReference>
<evidence type="ECO:0000259" key="3">
    <source>
        <dbReference type="Pfam" id="PF24994"/>
    </source>
</evidence>
<feature type="region of interest" description="Disordered" evidence="1">
    <location>
        <begin position="39"/>
        <end position="68"/>
    </location>
</feature>
<dbReference type="PANTHER" id="PTHR31161">
    <property type="entry name" value="PROTEIN GRAVITROPIC IN THE LIGHT 1"/>
    <property type="match status" value="1"/>
</dbReference>
<name>A0A2P2NJI9_RHIMU</name>
<dbReference type="InterPro" id="IPR040225">
    <property type="entry name" value="GIL1-like"/>
</dbReference>
<feature type="domain" description="DUF641" evidence="2">
    <location>
        <begin position="81"/>
        <end position="202"/>
    </location>
</feature>
<evidence type="ECO:0000259" key="2">
    <source>
        <dbReference type="Pfam" id="PF04859"/>
    </source>
</evidence>
<dbReference type="GO" id="GO:0009639">
    <property type="term" value="P:response to red or far red light"/>
    <property type="evidence" value="ECO:0007669"/>
    <property type="project" value="InterPro"/>
</dbReference>
<dbReference type="GO" id="GO:0009959">
    <property type="term" value="P:negative gravitropism"/>
    <property type="evidence" value="ECO:0007669"/>
    <property type="project" value="InterPro"/>
</dbReference>
<dbReference type="InterPro" id="IPR006943">
    <property type="entry name" value="DUF641_pln"/>
</dbReference>
<proteinExistence type="predicted"/>
<dbReference type="InterPro" id="IPR056813">
    <property type="entry name" value="GIL1_IRKI_C"/>
</dbReference>
<organism evidence="4">
    <name type="scientific">Rhizophora mucronata</name>
    <name type="common">Asiatic mangrove</name>
    <dbReference type="NCBI Taxonomy" id="61149"/>
    <lineage>
        <taxon>Eukaryota</taxon>
        <taxon>Viridiplantae</taxon>
        <taxon>Streptophyta</taxon>
        <taxon>Embryophyta</taxon>
        <taxon>Tracheophyta</taxon>
        <taxon>Spermatophyta</taxon>
        <taxon>Magnoliopsida</taxon>
        <taxon>eudicotyledons</taxon>
        <taxon>Gunneridae</taxon>
        <taxon>Pentapetalae</taxon>
        <taxon>rosids</taxon>
        <taxon>fabids</taxon>
        <taxon>Malpighiales</taxon>
        <taxon>Rhizophoraceae</taxon>
        <taxon>Rhizophora</taxon>
    </lineage>
</organism>